<dbReference type="Gene3D" id="3.40.50.1460">
    <property type="match status" value="1"/>
</dbReference>
<dbReference type="InterPro" id="IPR029058">
    <property type="entry name" value="AB_hydrolase_fold"/>
</dbReference>
<sequence>MMTKKAKLYGTSANAKQMNVSLPPDVASMFELKEYIELSTTRSHSKEINVEFEENDLVALQFSDQTEWIGHPEDIQEIYDERVLKKRSVTEGDYVFETQISTQADTRGSVKQTVVKFFSIFKPKKSVAATTMAALGEKYDNKVQPNPGLYTIDKSFKRVPFKKNKELTHYLLLIHGTLSSSVDAFGQLQESDTWDTLRTQYKNNVIAFDHYTLSESPLKNALDFLKVCPENCSLDIMSHSRGGLVADILAKCDYNNNENQEVGFSKNEQDIFLRKKEKAIAEGKEELQEYDVIQEINKLALKKKITVNKIVRVAAPANGTTILSERVDHFFNLLLNTISLAFGIKNPIYGIVKSFLLELISQKDDADVLPGLNSMIPGSLFQKMLNAADTSVESDLYNIIGDSEVGGVSFESLKVILANLFYRQANDLVVDTSSMVYGVKRLDGYYLFTSQDAQTNHFNYFKNENSCEAILEALVPSSSGVKNLYTKEVYAHGQRGILLDKLSMAGVRFEEPETITRDVLILIPGIMGSTLSAAGKDQWIQMRALNKGAIVDKLAVDAKNVKASGVVEKFYKQFGDHFSSKYDVVSYEFDWRKSVSEAAVGLEALIKRMLKANVNVHIVAHSMGGLLARQFMMDFPETWNAFIQPKNNKFVMLGTPWLGSYLIMEVLTGHSRRVKQLAMIDFRNDKEDLLKIFWKFPGVFELLPVEEVTQRKFWTATFWNSIKSKAHLDIIPDVSDNKDSLSKFNDYRSNVISFLKDLETEEKSDFFDKIYYICGKADKTVCDYSFKNRFLSSHKKLVYKATSFGDGSVTWKTGIPKQLLQSNNLYYTDIGHGELANEPSIFEGVMELLERGKTNKLSTQPTLSRGGAEVITDVHEYVAPLVDSEAVVDAIFGTQKQKSVPSEEFQVTVINGDLKESSYPVMVGHFFMDLILSAEKALDGYLNDRLSQRMGIGHYPGKIGESEVFFNLGTQPKGAIICGLGSSESLTQFLLSKTVKLAALKYAMFMRDNYTLPEAKKYASGISFILMGIGFGKLPIEESIKGILLGVAKANEYLKNEGATQGLKPIKNIEIINYYESIASQAYFILSNIRHDDVRIPFTLNKGIIRRTGAKKKQSYTSDSYGNWYNLHITHVDREDHKNGFKYYASNGLARVEEEFIAIDFKDIQHILQAQAHVSKWDQRLSNTLFAMLIPNDFKNVFRNQGNLIIKVDKKSAEIPWELLHDSKAGDMPIAVSSTFIRQLVTSNSERFNQVALYNKNVLVIGDPIYNDNTLPELPAAKAEAERVTKAFDAYAYKTYPLIGASSLDITNELYNEQYKIMHFAGHGLYDIENGKVGIAIGDGIFIDPQKLRQIGYVPEFVFINCCYSGAMNASDDSFSRNRYKLAANVGTQLIEMGVKAIIISGWAVDDAAAKEFSETFYANMFQGYNFGNSVQKARMACFQNHRRTNTWGAYQCYGNQFYTFTNRKHSKKDALDYVIDSQVHTDLDNLLNEIRDRKNNKDRTLEKLNIYLEKAEQSNLLDAIVLEKEALIYNELDEYEIAFQKFKELFKYGKGTFSIGALEQYCIIKTRKFTKKTLEEDLREIEFLCLIGENPSRLNIIANAYKFASTKFSVRSKIEKTSAISYLSKAFANYQKSFSVSKDLYDADCLDAITNMILIGHILEGLGSKTLVDHLKTCEAFEGIKDVKTHVLMLYKDIETKERLNVDLDVRISIAEAEYALFLFKNNFIADPTLDITTKFKNVFLQLYSPRYIQIELLQIGFLEHYNTDETISMQLKHMKEEINKLKQ</sequence>
<evidence type="ECO:0000256" key="1">
    <source>
        <dbReference type="SAM" id="Coils"/>
    </source>
</evidence>
<dbReference type="RefSeq" id="WP_379977643.1">
    <property type="nucleotide sequence ID" value="NZ_JBHSFV010000002.1"/>
</dbReference>
<dbReference type="InterPro" id="IPR003386">
    <property type="entry name" value="LACT/PDAT_acylTrfase"/>
</dbReference>
<dbReference type="Pfam" id="PF12770">
    <property type="entry name" value="CHAT"/>
    <property type="match status" value="1"/>
</dbReference>
<dbReference type="InterPro" id="IPR055803">
    <property type="entry name" value="DUF7379"/>
</dbReference>
<comment type="caution">
    <text evidence="4">The sequence shown here is derived from an EMBL/GenBank/DDBJ whole genome shotgun (WGS) entry which is preliminary data.</text>
</comment>
<feature type="domain" description="CHAT" evidence="2">
    <location>
        <begin position="1180"/>
        <end position="1456"/>
    </location>
</feature>
<dbReference type="Proteomes" id="UP001596043">
    <property type="component" value="Unassembled WGS sequence"/>
</dbReference>
<protein>
    <submittedName>
        <fullName evidence="4">CHAT domain-containing protein</fullName>
    </submittedName>
</protein>
<evidence type="ECO:0000313" key="5">
    <source>
        <dbReference type="Proteomes" id="UP001596043"/>
    </source>
</evidence>
<accession>A0ABV9HWP9</accession>
<evidence type="ECO:0000313" key="4">
    <source>
        <dbReference type="EMBL" id="MFC4633440.1"/>
    </source>
</evidence>
<feature type="domain" description="DUF7379" evidence="3">
    <location>
        <begin position="171"/>
        <end position="260"/>
    </location>
</feature>
<dbReference type="PANTHER" id="PTHR11440">
    <property type="entry name" value="LECITHIN-CHOLESTEROL ACYLTRANSFERASE-RELATED"/>
    <property type="match status" value="1"/>
</dbReference>
<name>A0ABV9HWP9_9FLAO</name>
<evidence type="ECO:0000259" key="2">
    <source>
        <dbReference type="Pfam" id="PF12770"/>
    </source>
</evidence>
<proteinExistence type="predicted"/>
<keyword evidence="1" id="KW-0175">Coiled coil</keyword>
<dbReference type="Pfam" id="PF02450">
    <property type="entry name" value="LCAT"/>
    <property type="match status" value="1"/>
</dbReference>
<dbReference type="EMBL" id="JBHSFV010000002">
    <property type="protein sequence ID" value="MFC4633440.1"/>
    <property type="molecule type" value="Genomic_DNA"/>
</dbReference>
<dbReference type="SUPFAM" id="SSF53474">
    <property type="entry name" value="alpha/beta-Hydrolases"/>
    <property type="match status" value="1"/>
</dbReference>
<dbReference type="Gene3D" id="3.40.50.1820">
    <property type="entry name" value="alpha/beta hydrolase"/>
    <property type="match status" value="1"/>
</dbReference>
<organism evidence="4 5">
    <name type="scientific">Dokdonia ponticola</name>
    <dbReference type="NCBI Taxonomy" id="2041041"/>
    <lineage>
        <taxon>Bacteria</taxon>
        <taxon>Pseudomonadati</taxon>
        <taxon>Bacteroidota</taxon>
        <taxon>Flavobacteriia</taxon>
        <taxon>Flavobacteriales</taxon>
        <taxon>Flavobacteriaceae</taxon>
        <taxon>Dokdonia</taxon>
    </lineage>
</organism>
<dbReference type="Pfam" id="PF24096">
    <property type="entry name" value="DUF7379"/>
    <property type="match status" value="1"/>
</dbReference>
<reference evidence="5" key="1">
    <citation type="journal article" date="2019" name="Int. J. Syst. Evol. Microbiol.">
        <title>The Global Catalogue of Microorganisms (GCM) 10K type strain sequencing project: providing services to taxonomists for standard genome sequencing and annotation.</title>
        <authorList>
            <consortium name="The Broad Institute Genomics Platform"/>
            <consortium name="The Broad Institute Genome Sequencing Center for Infectious Disease"/>
            <person name="Wu L."/>
            <person name="Ma J."/>
        </authorList>
    </citation>
    <scope>NUCLEOTIDE SEQUENCE [LARGE SCALE GENOMIC DNA]</scope>
    <source>
        <strain evidence="5">YJ-61-S</strain>
    </source>
</reference>
<keyword evidence="5" id="KW-1185">Reference proteome</keyword>
<gene>
    <name evidence="4" type="ORF">ACFO3O_05955</name>
</gene>
<evidence type="ECO:0000259" key="3">
    <source>
        <dbReference type="Pfam" id="PF24096"/>
    </source>
</evidence>
<feature type="coiled-coil region" evidence="1">
    <location>
        <begin position="1484"/>
        <end position="1515"/>
    </location>
</feature>
<dbReference type="InterPro" id="IPR024983">
    <property type="entry name" value="CHAT_dom"/>
</dbReference>